<keyword evidence="3" id="KW-1185">Reference proteome</keyword>
<dbReference type="SUPFAM" id="SSF54631">
    <property type="entry name" value="CBS-domain pair"/>
    <property type="match status" value="1"/>
</dbReference>
<accession>A0ABN1U1H9</accession>
<evidence type="ECO:0008006" key="4">
    <source>
        <dbReference type="Google" id="ProtNLM"/>
    </source>
</evidence>
<dbReference type="Gene3D" id="3.10.580.10">
    <property type="entry name" value="CBS-domain"/>
    <property type="match status" value="1"/>
</dbReference>
<dbReference type="EMBL" id="BAAALD010000080">
    <property type="protein sequence ID" value="GAA1111013.1"/>
    <property type="molecule type" value="Genomic_DNA"/>
</dbReference>
<gene>
    <name evidence="2" type="ORF">GCM10009663_60500</name>
</gene>
<reference evidence="2 3" key="1">
    <citation type="journal article" date="2019" name="Int. J. Syst. Evol. Microbiol.">
        <title>The Global Catalogue of Microorganisms (GCM) 10K type strain sequencing project: providing services to taxonomists for standard genome sequencing and annotation.</title>
        <authorList>
            <consortium name="The Broad Institute Genomics Platform"/>
            <consortium name="The Broad Institute Genome Sequencing Center for Infectious Disease"/>
            <person name="Wu L."/>
            <person name="Ma J."/>
        </authorList>
    </citation>
    <scope>NUCLEOTIDE SEQUENCE [LARGE SCALE GENOMIC DNA]</scope>
    <source>
        <strain evidence="2 3">JCM 13002</strain>
    </source>
</reference>
<name>A0ABN1U1H9_9ACTN</name>
<evidence type="ECO:0000256" key="1">
    <source>
        <dbReference type="SAM" id="MobiDB-lite"/>
    </source>
</evidence>
<organism evidence="2 3">
    <name type="scientific">Kitasatospora arboriphila</name>
    <dbReference type="NCBI Taxonomy" id="258052"/>
    <lineage>
        <taxon>Bacteria</taxon>
        <taxon>Bacillati</taxon>
        <taxon>Actinomycetota</taxon>
        <taxon>Actinomycetes</taxon>
        <taxon>Kitasatosporales</taxon>
        <taxon>Streptomycetaceae</taxon>
        <taxon>Kitasatospora</taxon>
    </lineage>
</organism>
<evidence type="ECO:0000313" key="2">
    <source>
        <dbReference type="EMBL" id="GAA1111013.1"/>
    </source>
</evidence>
<proteinExistence type="predicted"/>
<feature type="compositionally biased region" description="Basic and acidic residues" evidence="1">
    <location>
        <begin position="179"/>
        <end position="188"/>
    </location>
</feature>
<sequence length="188" mass="19007">MPDGRPGGPPVGELRRDLAESGLGAGGHLLPRLSVHRVGQFPALGRGEALPPAAGDGEFGGLCGLVLPFGFLLDKADLAIACAQPATALSRTTVRELLRGRRPAQVHPGDTLHRSAVVLSLAGADALVVAAERGIPVGLVTAGDVVAAFAGQKPAAWTAPADGPPGGGPHVLLPGLPPRRQERRTGVP</sequence>
<evidence type="ECO:0000313" key="3">
    <source>
        <dbReference type="Proteomes" id="UP001499987"/>
    </source>
</evidence>
<comment type="caution">
    <text evidence="2">The sequence shown here is derived from an EMBL/GenBank/DDBJ whole genome shotgun (WGS) entry which is preliminary data.</text>
</comment>
<protein>
    <recommendedName>
        <fullName evidence="4">CBS domain-containing protein</fullName>
    </recommendedName>
</protein>
<dbReference type="InterPro" id="IPR046342">
    <property type="entry name" value="CBS_dom_sf"/>
</dbReference>
<dbReference type="Proteomes" id="UP001499987">
    <property type="component" value="Unassembled WGS sequence"/>
</dbReference>
<feature type="region of interest" description="Disordered" evidence="1">
    <location>
        <begin position="158"/>
        <end position="188"/>
    </location>
</feature>